<keyword evidence="5" id="KW-0560">Oxidoreductase</keyword>
<evidence type="ECO:0000256" key="2">
    <source>
        <dbReference type="ARBA" id="ARBA00022559"/>
    </source>
</evidence>
<feature type="compositionally biased region" description="Polar residues" evidence="7">
    <location>
        <begin position="120"/>
        <end position="137"/>
    </location>
</feature>
<evidence type="ECO:0000256" key="1">
    <source>
        <dbReference type="ARBA" id="ARBA00001970"/>
    </source>
</evidence>
<proteinExistence type="predicted"/>
<evidence type="ECO:0000313" key="9">
    <source>
        <dbReference type="Proteomes" id="UP000030760"/>
    </source>
</evidence>
<keyword evidence="2 8" id="KW-0575">Peroxidase</keyword>
<feature type="region of interest" description="Disordered" evidence="7">
    <location>
        <begin position="59"/>
        <end position="137"/>
    </location>
</feature>
<keyword evidence="6" id="KW-0408">Iron</keyword>
<dbReference type="AlphaFoldDB" id="M3FVE9"/>
<dbReference type="GO" id="GO:0020037">
    <property type="term" value="F:heme binding"/>
    <property type="evidence" value="ECO:0007669"/>
    <property type="project" value="InterPro"/>
</dbReference>
<dbReference type="GO" id="GO:0042744">
    <property type="term" value="P:hydrogen peroxide catabolic process"/>
    <property type="evidence" value="ECO:0007669"/>
    <property type="project" value="TreeGrafter"/>
</dbReference>
<evidence type="ECO:0000256" key="3">
    <source>
        <dbReference type="ARBA" id="ARBA00022617"/>
    </source>
</evidence>
<reference evidence="9" key="1">
    <citation type="journal article" date="2013" name="Genome Announc.">
        <title>Draft Genome Sequence of Streptomyces bottropensis ATCC 25435, a Bottromycin-Producing Actinomycete.</title>
        <authorList>
            <person name="Zhang H."/>
            <person name="Zhou W."/>
            <person name="Zhuang Y."/>
            <person name="Liang X."/>
            <person name="Liu T."/>
        </authorList>
    </citation>
    <scope>NUCLEOTIDE SEQUENCE [LARGE SCALE GENOMIC DNA]</scope>
    <source>
        <strain evidence="9">ATCC 25435</strain>
    </source>
</reference>
<dbReference type="GO" id="GO:0004096">
    <property type="term" value="F:catalase activity"/>
    <property type="evidence" value="ECO:0007669"/>
    <property type="project" value="InterPro"/>
</dbReference>
<dbReference type="GO" id="GO:0005829">
    <property type="term" value="C:cytosol"/>
    <property type="evidence" value="ECO:0007669"/>
    <property type="project" value="TreeGrafter"/>
</dbReference>
<organism evidence="8 9">
    <name type="scientific">Streptomyces bottropensis ATCC 25435</name>
    <dbReference type="NCBI Taxonomy" id="1054862"/>
    <lineage>
        <taxon>Bacteria</taxon>
        <taxon>Bacillati</taxon>
        <taxon>Actinomycetota</taxon>
        <taxon>Actinomycetes</taxon>
        <taxon>Kitasatosporales</taxon>
        <taxon>Streptomycetaceae</taxon>
        <taxon>Streptomyces</taxon>
    </lineage>
</organism>
<evidence type="ECO:0000256" key="6">
    <source>
        <dbReference type="ARBA" id="ARBA00023004"/>
    </source>
</evidence>
<dbReference type="Gene3D" id="1.10.520.10">
    <property type="match status" value="1"/>
</dbReference>
<dbReference type="GO" id="GO:0046872">
    <property type="term" value="F:metal ion binding"/>
    <property type="evidence" value="ECO:0007669"/>
    <property type="project" value="UniProtKB-KW"/>
</dbReference>
<dbReference type="InterPro" id="IPR000763">
    <property type="entry name" value="Catalase_peroxidase"/>
</dbReference>
<dbReference type="GO" id="GO:0070301">
    <property type="term" value="P:cellular response to hydrogen peroxide"/>
    <property type="evidence" value="ECO:0007669"/>
    <property type="project" value="TreeGrafter"/>
</dbReference>
<gene>
    <name evidence="8" type="ORF">SBD_1501</name>
</gene>
<comment type="cofactor">
    <cofactor evidence="1">
        <name>heme b</name>
        <dbReference type="ChEBI" id="CHEBI:60344"/>
    </cofactor>
</comment>
<dbReference type="PANTHER" id="PTHR30555">
    <property type="entry name" value="HYDROPEROXIDASE I, BIFUNCTIONAL CATALASE-PEROXIDASE"/>
    <property type="match status" value="1"/>
</dbReference>
<evidence type="ECO:0000313" key="8">
    <source>
        <dbReference type="EMBL" id="EMF56965.1"/>
    </source>
</evidence>
<accession>M3FVE9</accession>
<keyword evidence="3" id="KW-0349">Heme</keyword>
<feature type="compositionally biased region" description="Polar residues" evidence="7">
    <location>
        <begin position="59"/>
        <end position="75"/>
    </location>
</feature>
<name>M3FVE9_9ACTN</name>
<evidence type="ECO:0000256" key="7">
    <source>
        <dbReference type="SAM" id="MobiDB-lite"/>
    </source>
</evidence>
<evidence type="ECO:0000256" key="4">
    <source>
        <dbReference type="ARBA" id="ARBA00022723"/>
    </source>
</evidence>
<keyword evidence="4" id="KW-0479">Metal-binding</keyword>
<protein>
    <submittedName>
        <fullName evidence="8">Peroxidase/catalase</fullName>
    </submittedName>
</protein>
<sequence>MPSSGPERAHLVFGSHSELRALAEVYASDDAKEKFVKEKFVKDFVAAWDKVMNLDRFASTGSPRPTVPITTSGSARTCRPWPFGGPDRGRSWVRGDRFRSGPGPGPSDSTPFGAAPDAISQPSDPQHTSLTNFCRRY</sequence>
<feature type="compositionally biased region" description="Basic and acidic residues" evidence="7">
    <location>
        <begin position="87"/>
        <end position="99"/>
    </location>
</feature>
<evidence type="ECO:0000256" key="5">
    <source>
        <dbReference type="ARBA" id="ARBA00023002"/>
    </source>
</evidence>
<dbReference type="InterPro" id="IPR010255">
    <property type="entry name" value="Haem_peroxidase_sf"/>
</dbReference>
<dbReference type="Proteomes" id="UP000030760">
    <property type="component" value="Unassembled WGS sequence"/>
</dbReference>
<dbReference type="SUPFAM" id="SSF48113">
    <property type="entry name" value="Heme-dependent peroxidases"/>
    <property type="match status" value="1"/>
</dbReference>
<dbReference type="EMBL" id="KB405058">
    <property type="protein sequence ID" value="EMF56965.1"/>
    <property type="molecule type" value="Genomic_DNA"/>
</dbReference>
<dbReference type="PANTHER" id="PTHR30555:SF0">
    <property type="entry name" value="CATALASE-PEROXIDASE"/>
    <property type="match status" value="1"/>
</dbReference>